<dbReference type="Proteomes" id="UP000712600">
    <property type="component" value="Unassembled WGS sequence"/>
</dbReference>
<dbReference type="EMBL" id="QGKX02000996">
    <property type="protein sequence ID" value="KAF3557963.1"/>
    <property type="molecule type" value="Genomic_DNA"/>
</dbReference>
<keyword evidence="1" id="KW-0472">Membrane</keyword>
<feature type="transmembrane region" description="Helical" evidence="1">
    <location>
        <begin position="25"/>
        <end position="50"/>
    </location>
</feature>
<proteinExistence type="predicted"/>
<organism evidence="2 3">
    <name type="scientific">Brassica cretica</name>
    <name type="common">Mustard</name>
    <dbReference type="NCBI Taxonomy" id="69181"/>
    <lineage>
        <taxon>Eukaryota</taxon>
        <taxon>Viridiplantae</taxon>
        <taxon>Streptophyta</taxon>
        <taxon>Embryophyta</taxon>
        <taxon>Tracheophyta</taxon>
        <taxon>Spermatophyta</taxon>
        <taxon>Magnoliopsida</taxon>
        <taxon>eudicotyledons</taxon>
        <taxon>Gunneridae</taxon>
        <taxon>Pentapetalae</taxon>
        <taxon>rosids</taxon>
        <taxon>malvids</taxon>
        <taxon>Brassicales</taxon>
        <taxon>Brassicaceae</taxon>
        <taxon>Brassiceae</taxon>
        <taxon>Brassica</taxon>
    </lineage>
</organism>
<protein>
    <submittedName>
        <fullName evidence="2">Uncharacterized protein</fullName>
    </submittedName>
</protein>
<dbReference type="AlphaFoldDB" id="A0A8S9QZW0"/>
<evidence type="ECO:0000313" key="3">
    <source>
        <dbReference type="Proteomes" id="UP000712600"/>
    </source>
</evidence>
<name>A0A8S9QZW0_BRACR</name>
<accession>A0A8S9QZW0</accession>
<gene>
    <name evidence="2" type="ORF">F2Q69_00015354</name>
</gene>
<keyword evidence="1" id="KW-0812">Transmembrane</keyword>
<keyword evidence="1" id="KW-1133">Transmembrane helix</keyword>
<feature type="transmembrane region" description="Helical" evidence="1">
    <location>
        <begin position="114"/>
        <end position="138"/>
    </location>
</feature>
<sequence length="399" mass="45072">MFATPGLDSVFLRVCRVSLLELSSLLFRVLWFFISMAPFASLVAFHFSMFATPGLDSVFLRVCGVSLLELWSLLFRALGFFNGIGALMCLIVVAQASSRWYKTGIDSKPPKPRYICPSGLVLSVVSSPILVTAGTVIINHIKREEGSSTSMVVSPYLQIRNNRWIVFKDSCRVLGSNNVWSDVDVMWGSSNMKSYGQELLGAVTSRSEVDVLWSGFRVGKLVPLKTVMVMAQVRSGCGHRKEERSEIGFVEEETVTRHRFKEARRNRAGSSLSWRSEVDVLWSGFRVSELVMWSMDVGKLVPLKTVMVMAQVRSGCGHSLGSFEVLEVYISRKEERSEIGFVEEETVTRHRFKEARRNRAGSSLSWRLRHRKLINEPSFNGMCLLRCFPARKISTTLWI</sequence>
<feature type="transmembrane region" description="Helical" evidence="1">
    <location>
        <begin position="70"/>
        <end position="93"/>
    </location>
</feature>
<reference evidence="2" key="1">
    <citation type="submission" date="2019-12" db="EMBL/GenBank/DDBJ databases">
        <title>Genome sequencing and annotation of Brassica cretica.</title>
        <authorList>
            <person name="Studholme D.J."/>
            <person name="Sarris P."/>
        </authorList>
    </citation>
    <scope>NUCLEOTIDE SEQUENCE</scope>
    <source>
        <strain evidence="2">PFS-109/04</strain>
        <tissue evidence="2">Leaf</tissue>
    </source>
</reference>
<evidence type="ECO:0000313" key="2">
    <source>
        <dbReference type="EMBL" id="KAF3557963.1"/>
    </source>
</evidence>
<evidence type="ECO:0000256" key="1">
    <source>
        <dbReference type="SAM" id="Phobius"/>
    </source>
</evidence>
<comment type="caution">
    <text evidence="2">The sequence shown here is derived from an EMBL/GenBank/DDBJ whole genome shotgun (WGS) entry which is preliminary data.</text>
</comment>